<dbReference type="EMBL" id="JBHTMX010000021">
    <property type="protein sequence ID" value="MFD1331309.1"/>
    <property type="molecule type" value="Genomic_DNA"/>
</dbReference>
<proteinExistence type="predicted"/>
<gene>
    <name evidence="1" type="ORF">ACFQ4O_04790</name>
</gene>
<keyword evidence="2" id="KW-1185">Reference proteome</keyword>
<evidence type="ECO:0008006" key="3">
    <source>
        <dbReference type="Google" id="ProtNLM"/>
    </source>
</evidence>
<sequence>MNDNQTNAPAGWRLSAPIVNLKGDRRTPGVWAAAIADRDSARKAIPYGRAVPNAPLAPLSADEVAALGLAPGEVRQIA</sequence>
<reference evidence="2" key="1">
    <citation type="journal article" date="2019" name="Int. J. Syst. Evol. Microbiol.">
        <title>The Global Catalogue of Microorganisms (GCM) 10K type strain sequencing project: providing services to taxonomists for standard genome sequencing and annotation.</title>
        <authorList>
            <consortium name="The Broad Institute Genomics Platform"/>
            <consortium name="The Broad Institute Genome Sequencing Center for Infectious Disease"/>
            <person name="Wu L."/>
            <person name="Ma J."/>
        </authorList>
    </citation>
    <scope>NUCLEOTIDE SEQUENCE [LARGE SCALE GENOMIC DNA]</scope>
    <source>
        <strain evidence="2">CCUG 61696</strain>
    </source>
</reference>
<comment type="caution">
    <text evidence="1">The sequence shown here is derived from an EMBL/GenBank/DDBJ whole genome shotgun (WGS) entry which is preliminary data.</text>
</comment>
<evidence type="ECO:0000313" key="2">
    <source>
        <dbReference type="Proteomes" id="UP001597171"/>
    </source>
</evidence>
<dbReference type="Proteomes" id="UP001597171">
    <property type="component" value="Unassembled WGS sequence"/>
</dbReference>
<organism evidence="1 2">
    <name type="scientific">Methylopila musalis</name>
    <dbReference type="NCBI Taxonomy" id="1134781"/>
    <lineage>
        <taxon>Bacteria</taxon>
        <taxon>Pseudomonadati</taxon>
        <taxon>Pseudomonadota</taxon>
        <taxon>Alphaproteobacteria</taxon>
        <taxon>Hyphomicrobiales</taxon>
        <taxon>Methylopilaceae</taxon>
        <taxon>Methylopila</taxon>
    </lineage>
</organism>
<evidence type="ECO:0000313" key="1">
    <source>
        <dbReference type="EMBL" id="MFD1331309.1"/>
    </source>
</evidence>
<name>A0ABW3Z557_9HYPH</name>
<dbReference type="RefSeq" id="WP_378774513.1">
    <property type="nucleotide sequence ID" value="NZ_JBHTMX010000021.1"/>
</dbReference>
<protein>
    <recommendedName>
        <fullName evidence="3">DUF1127 domain-containing protein</fullName>
    </recommendedName>
</protein>
<accession>A0ABW3Z557</accession>